<sequence>MFDSSSSFSKILHKYLCSMRCKAAGTFSNGAAVQDPYIVVYTDADRTAILNCTIFNGTMIIDSSFPGDFVLPKLQVVDGIFIVEDVAAPRRDFIVPSNLTRVILPQLRTIVSPSFTSIEVSTMANRTTIYSTAQTSAVFVTGTNITSLALYSNAFDTDPRWNGTSMPYGLVQATDNPNLANFSLSFKAMTGQPTLGQSAATESSNFWKRFYCQEQSFLDGFSSLQTVRGRVDLQEDFLVVELPQLEKAFNGFSLVSSNSSLNCSTLNAYYQTQIIRGAYNCTGLHGTSNSTNTTSPGFHSKSKPSTGAKTGIGVGVGVTFIAMLALGIYLFLKKFKVEKRSEEDETRTKADVKKPELPQGGHHEKMELEAKEDPGEMDGSTVSWVRGEGDEIVATPRKPVPGRHELPSTST</sequence>
<feature type="region of interest" description="Disordered" evidence="1">
    <location>
        <begin position="342"/>
        <end position="411"/>
    </location>
</feature>
<proteinExistence type="predicted"/>
<dbReference type="Proteomes" id="UP000184330">
    <property type="component" value="Unassembled WGS sequence"/>
</dbReference>
<organism evidence="3 4">
    <name type="scientific">Phialocephala subalpina</name>
    <dbReference type="NCBI Taxonomy" id="576137"/>
    <lineage>
        <taxon>Eukaryota</taxon>
        <taxon>Fungi</taxon>
        <taxon>Dikarya</taxon>
        <taxon>Ascomycota</taxon>
        <taxon>Pezizomycotina</taxon>
        <taxon>Leotiomycetes</taxon>
        <taxon>Helotiales</taxon>
        <taxon>Mollisiaceae</taxon>
        <taxon>Phialocephala</taxon>
        <taxon>Phialocephala fortinii species complex</taxon>
    </lineage>
</organism>
<feature type="transmembrane region" description="Helical" evidence="2">
    <location>
        <begin position="311"/>
        <end position="332"/>
    </location>
</feature>
<protein>
    <submittedName>
        <fullName evidence="3">Uncharacterized protein</fullName>
    </submittedName>
</protein>
<reference evidence="3 4" key="1">
    <citation type="submission" date="2016-03" db="EMBL/GenBank/DDBJ databases">
        <authorList>
            <person name="Ploux O."/>
        </authorList>
    </citation>
    <scope>NUCLEOTIDE SEQUENCE [LARGE SCALE GENOMIC DNA]</scope>
    <source>
        <strain evidence="3 4">UAMH 11012</strain>
    </source>
</reference>
<name>A0A1L7XFG6_9HELO</name>
<dbReference type="OrthoDB" id="536881at2759"/>
<accession>A0A1L7XFG6</accession>
<keyword evidence="2" id="KW-1133">Transmembrane helix</keyword>
<evidence type="ECO:0000313" key="3">
    <source>
        <dbReference type="EMBL" id="CZR63789.1"/>
    </source>
</evidence>
<evidence type="ECO:0000313" key="4">
    <source>
        <dbReference type="Proteomes" id="UP000184330"/>
    </source>
</evidence>
<evidence type="ECO:0000256" key="1">
    <source>
        <dbReference type="SAM" id="MobiDB-lite"/>
    </source>
</evidence>
<feature type="compositionally biased region" description="Basic and acidic residues" evidence="1">
    <location>
        <begin position="402"/>
        <end position="411"/>
    </location>
</feature>
<dbReference type="AlphaFoldDB" id="A0A1L7XFG6"/>
<evidence type="ECO:0000256" key="2">
    <source>
        <dbReference type="SAM" id="Phobius"/>
    </source>
</evidence>
<feature type="compositionally biased region" description="Basic and acidic residues" evidence="1">
    <location>
        <begin position="342"/>
        <end position="374"/>
    </location>
</feature>
<dbReference type="EMBL" id="FJOG01000024">
    <property type="protein sequence ID" value="CZR63789.1"/>
    <property type="molecule type" value="Genomic_DNA"/>
</dbReference>
<keyword evidence="4" id="KW-1185">Reference proteome</keyword>
<keyword evidence="2" id="KW-0812">Transmembrane</keyword>
<gene>
    <name evidence="3" type="ORF">PAC_13686</name>
</gene>
<keyword evidence="2" id="KW-0472">Membrane</keyword>